<accession>A0A118KK92</accession>
<dbReference type="InterPro" id="IPR052755">
    <property type="entry name" value="Lysozyme_Inhibitor_LprI"/>
</dbReference>
<name>A0A118KK92_BURCE</name>
<evidence type="ECO:0000256" key="2">
    <source>
        <dbReference type="SAM" id="SignalP"/>
    </source>
</evidence>
<dbReference type="AlphaFoldDB" id="A0A118KK92"/>
<dbReference type="Proteomes" id="UP000069001">
    <property type="component" value="Unassembled WGS sequence"/>
</dbReference>
<dbReference type="PANTHER" id="PTHR37549">
    <property type="entry name" value="LIPOPROTEIN LPRI"/>
    <property type="match status" value="1"/>
</dbReference>
<dbReference type="PANTHER" id="PTHR37549:SF1">
    <property type="entry name" value="LIPOPROTEIN LPRI"/>
    <property type="match status" value="1"/>
</dbReference>
<protein>
    <submittedName>
        <fullName evidence="3">Uncharacterized protein</fullName>
    </submittedName>
</protein>
<sequence>MLGIRPGLALAAISLSLSAHADGIQCARATTRTEHLICADEALMSADSALSNAYYDAVGIAADQQAVIRSQRTWLTRRDACADAACIAAAYRDRTAALKQVKHAGWKTYRDPALGISFEYLANRQVKKPCPEGGSDHCVAIVGRNMTYSSRFISFEIVDGALEPVAEKEAGFVKQDDGKWVTSYGPGIPQEVERISGPGWHGMSATIMCRISDPKTGFYSAAGECYWAVLSNGQRSAVAGTQGFVGTDDATLHSVSTFRFDRWRERHDTRPPGYDSPGSAAPSRWRPGGMSPTSAMMKSPFPPRFATDIAPAAPPGSPLH</sequence>
<dbReference type="RefSeq" id="WP_059728961.1">
    <property type="nucleotide sequence ID" value="NZ_LOYH01000036.1"/>
</dbReference>
<keyword evidence="2" id="KW-0732">Signal</keyword>
<reference evidence="3 4" key="1">
    <citation type="submission" date="2015-11" db="EMBL/GenBank/DDBJ databases">
        <title>Expanding the genomic diversity of Burkholderia species for the development of highly accurate diagnostics.</title>
        <authorList>
            <person name="Sahl J."/>
            <person name="Keim P."/>
            <person name="Wagner D."/>
        </authorList>
    </citation>
    <scope>NUCLEOTIDE SEQUENCE [LARGE SCALE GENOMIC DNA]</scope>
    <source>
        <strain evidence="3 4">MSMB1302</strain>
    </source>
</reference>
<proteinExistence type="predicted"/>
<evidence type="ECO:0000256" key="1">
    <source>
        <dbReference type="SAM" id="MobiDB-lite"/>
    </source>
</evidence>
<dbReference type="EMBL" id="LOYH01000036">
    <property type="protein sequence ID" value="KVK84857.1"/>
    <property type="molecule type" value="Genomic_DNA"/>
</dbReference>
<feature type="signal peptide" evidence="2">
    <location>
        <begin position="1"/>
        <end position="21"/>
    </location>
</feature>
<feature type="region of interest" description="Disordered" evidence="1">
    <location>
        <begin position="264"/>
        <end position="320"/>
    </location>
</feature>
<feature type="chain" id="PRO_5007160132" evidence="2">
    <location>
        <begin position="22"/>
        <end position="320"/>
    </location>
</feature>
<dbReference type="GO" id="GO:0005576">
    <property type="term" value="C:extracellular region"/>
    <property type="evidence" value="ECO:0007669"/>
    <property type="project" value="TreeGrafter"/>
</dbReference>
<comment type="caution">
    <text evidence="3">The sequence shown here is derived from an EMBL/GenBank/DDBJ whole genome shotgun (WGS) entry which is preliminary data.</text>
</comment>
<gene>
    <name evidence="3" type="ORF">WS90_10065</name>
</gene>
<evidence type="ECO:0000313" key="4">
    <source>
        <dbReference type="Proteomes" id="UP000069001"/>
    </source>
</evidence>
<evidence type="ECO:0000313" key="3">
    <source>
        <dbReference type="EMBL" id="KVK84857.1"/>
    </source>
</evidence>
<organism evidence="3 4">
    <name type="scientific">Burkholderia cepacia</name>
    <name type="common">Pseudomonas cepacia</name>
    <dbReference type="NCBI Taxonomy" id="292"/>
    <lineage>
        <taxon>Bacteria</taxon>
        <taxon>Pseudomonadati</taxon>
        <taxon>Pseudomonadota</taxon>
        <taxon>Betaproteobacteria</taxon>
        <taxon>Burkholderiales</taxon>
        <taxon>Burkholderiaceae</taxon>
        <taxon>Burkholderia</taxon>
        <taxon>Burkholderia cepacia complex</taxon>
    </lineage>
</organism>